<dbReference type="PROSITE" id="PS50931">
    <property type="entry name" value="HTH_LYSR"/>
    <property type="match status" value="1"/>
</dbReference>
<evidence type="ECO:0000256" key="2">
    <source>
        <dbReference type="ARBA" id="ARBA00023015"/>
    </source>
</evidence>
<reference evidence="6" key="1">
    <citation type="submission" date="2021-03" db="EMBL/GenBank/DDBJ databases">
        <title>Leucobacter chromiisoli sp. nov., isolated from chromium-containing soil of chemical plant.</title>
        <authorList>
            <person name="Xu Z."/>
        </authorList>
    </citation>
    <scope>NUCLEOTIDE SEQUENCE</scope>
    <source>
        <strain evidence="6">A2</strain>
    </source>
</reference>
<feature type="domain" description="HTH lysR-type" evidence="5">
    <location>
        <begin position="5"/>
        <end position="62"/>
    </location>
</feature>
<dbReference type="GO" id="GO:0000976">
    <property type="term" value="F:transcription cis-regulatory region binding"/>
    <property type="evidence" value="ECO:0007669"/>
    <property type="project" value="TreeGrafter"/>
</dbReference>
<gene>
    <name evidence="6" type="ORF">J4H91_04280</name>
</gene>
<keyword evidence="2" id="KW-0805">Transcription regulation</keyword>
<evidence type="ECO:0000313" key="6">
    <source>
        <dbReference type="EMBL" id="MBO1804536.1"/>
    </source>
</evidence>
<proteinExistence type="inferred from homology"/>
<keyword evidence="4" id="KW-0804">Transcription</keyword>
<evidence type="ECO:0000313" key="7">
    <source>
        <dbReference type="Proteomes" id="UP000664398"/>
    </source>
</evidence>
<comment type="similarity">
    <text evidence="1">Belongs to the LysR transcriptional regulatory family.</text>
</comment>
<dbReference type="InterPro" id="IPR005119">
    <property type="entry name" value="LysR_subst-bd"/>
</dbReference>
<organism evidence="6 7">
    <name type="scientific">Leucobacter ruminantium</name>
    <dbReference type="NCBI Taxonomy" id="1289170"/>
    <lineage>
        <taxon>Bacteria</taxon>
        <taxon>Bacillati</taxon>
        <taxon>Actinomycetota</taxon>
        <taxon>Actinomycetes</taxon>
        <taxon>Micrococcales</taxon>
        <taxon>Microbacteriaceae</taxon>
        <taxon>Leucobacter</taxon>
    </lineage>
</organism>
<dbReference type="Gene3D" id="3.40.190.10">
    <property type="entry name" value="Periplasmic binding protein-like II"/>
    <property type="match status" value="2"/>
</dbReference>
<keyword evidence="7" id="KW-1185">Reference proteome</keyword>
<dbReference type="GO" id="GO:0003700">
    <property type="term" value="F:DNA-binding transcription factor activity"/>
    <property type="evidence" value="ECO:0007669"/>
    <property type="project" value="InterPro"/>
</dbReference>
<dbReference type="PANTHER" id="PTHR30126:SF40">
    <property type="entry name" value="HTH-TYPE TRANSCRIPTIONAL REGULATOR GLTR"/>
    <property type="match status" value="1"/>
</dbReference>
<dbReference type="InterPro" id="IPR036390">
    <property type="entry name" value="WH_DNA-bd_sf"/>
</dbReference>
<name>A0A939LUC5_9MICO</name>
<dbReference type="Pfam" id="PF03466">
    <property type="entry name" value="LysR_substrate"/>
    <property type="match status" value="1"/>
</dbReference>
<dbReference type="Gene3D" id="1.10.10.10">
    <property type="entry name" value="Winged helix-like DNA-binding domain superfamily/Winged helix DNA-binding domain"/>
    <property type="match status" value="1"/>
</dbReference>
<dbReference type="PRINTS" id="PR00039">
    <property type="entry name" value="HTHLYSR"/>
</dbReference>
<dbReference type="InterPro" id="IPR000847">
    <property type="entry name" value="LysR_HTH_N"/>
</dbReference>
<dbReference type="SUPFAM" id="SSF53850">
    <property type="entry name" value="Periplasmic binding protein-like II"/>
    <property type="match status" value="1"/>
</dbReference>
<accession>A0A939LUC5</accession>
<dbReference type="Pfam" id="PF00126">
    <property type="entry name" value="HTH_1"/>
    <property type="match status" value="1"/>
</dbReference>
<evidence type="ECO:0000256" key="1">
    <source>
        <dbReference type="ARBA" id="ARBA00009437"/>
    </source>
</evidence>
<evidence type="ECO:0000256" key="4">
    <source>
        <dbReference type="ARBA" id="ARBA00023163"/>
    </source>
</evidence>
<dbReference type="FunFam" id="1.10.10.10:FF:000001">
    <property type="entry name" value="LysR family transcriptional regulator"/>
    <property type="match status" value="1"/>
</dbReference>
<dbReference type="AlphaFoldDB" id="A0A939LUC5"/>
<dbReference type="Proteomes" id="UP000664398">
    <property type="component" value="Unassembled WGS sequence"/>
</dbReference>
<dbReference type="RefSeq" id="WP_208045015.1">
    <property type="nucleotide sequence ID" value="NZ_JAGDYL010000005.1"/>
</dbReference>
<protein>
    <submittedName>
        <fullName evidence="6">LysR family transcriptional regulator</fullName>
    </submittedName>
</protein>
<comment type="caution">
    <text evidence="6">The sequence shown here is derived from an EMBL/GenBank/DDBJ whole genome shotgun (WGS) entry which is preliminary data.</text>
</comment>
<dbReference type="PANTHER" id="PTHR30126">
    <property type="entry name" value="HTH-TYPE TRANSCRIPTIONAL REGULATOR"/>
    <property type="match status" value="1"/>
</dbReference>
<dbReference type="EMBL" id="JAGDYL010000005">
    <property type="protein sequence ID" value="MBO1804536.1"/>
    <property type="molecule type" value="Genomic_DNA"/>
</dbReference>
<dbReference type="CDD" id="cd05466">
    <property type="entry name" value="PBP2_LTTR_substrate"/>
    <property type="match status" value="1"/>
</dbReference>
<evidence type="ECO:0000256" key="3">
    <source>
        <dbReference type="ARBA" id="ARBA00023125"/>
    </source>
</evidence>
<sequence>MAERMNTESLRYVQAVVETGSFSAAARAYGVTQPALSNGIARLEEHLGESLFERSPRGVSLTPFGAFLLPYIESGLQGFDAIATQAKRWTSGTNSTIRMGVSPLISPALVARAYSAVCGLGPADTSRDLVLREANLAELRKALIADELDLIVIPSVGPLPRYEHRVIDSEPVVFVESEPGTDAPIELGEIAERQLILVPDTCGLTTFTRDLLASHELPMRTYPGEALSYRVLEEWSTLGLGAALLPISRVTDAGHRRVVDDGTDVEIFYEAVWDPSSRMATEFEELVGLLRNVASA</sequence>
<dbReference type="SUPFAM" id="SSF46785">
    <property type="entry name" value="Winged helix' DNA-binding domain"/>
    <property type="match status" value="1"/>
</dbReference>
<dbReference type="InterPro" id="IPR036388">
    <property type="entry name" value="WH-like_DNA-bd_sf"/>
</dbReference>
<evidence type="ECO:0000259" key="5">
    <source>
        <dbReference type="PROSITE" id="PS50931"/>
    </source>
</evidence>
<keyword evidence="3" id="KW-0238">DNA-binding</keyword>